<evidence type="ECO:0000256" key="1">
    <source>
        <dbReference type="ARBA" id="ARBA00023002"/>
    </source>
</evidence>
<dbReference type="RefSeq" id="WP_121248721.1">
    <property type="nucleotide sequence ID" value="NZ_RBIL01000001.1"/>
</dbReference>
<feature type="region of interest" description="Disordered" evidence="8">
    <location>
        <begin position="129"/>
        <end position="150"/>
    </location>
</feature>
<evidence type="ECO:0000256" key="3">
    <source>
        <dbReference type="ARBA" id="ARBA00038194"/>
    </source>
</evidence>
<evidence type="ECO:0000259" key="9">
    <source>
        <dbReference type="Pfam" id="PF01593"/>
    </source>
</evidence>
<comment type="pathway">
    <text evidence="2">Carotenoid biosynthesis; staphyloxanthin biosynthesis; staphyloxanthin from farnesyl diphosphate: step 3/5.</text>
</comment>
<keyword evidence="11" id="KW-1185">Reference proteome</keyword>
<keyword evidence="1" id="KW-0560">Oxidoreductase</keyword>
<evidence type="ECO:0000313" key="10">
    <source>
        <dbReference type="EMBL" id="RKQ91261.1"/>
    </source>
</evidence>
<dbReference type="PRINTS" id="PR00419">
    <property type="entry name" value="ADXRDTASE"/>
</dbReference>
<gene>
    <name evidence="10" type="ORF">C8N24_1083</name>
</gene>
<dbReference type="OrthoDB" id="9774675at2"/>
<protein>
    <recommendedName>
        <fullName evidence="4">4,4'-diaponeurosporene oxygenase</fullName>
    </recommendedName>
    <alternativeName>
        <fullName evidence="5">4,4'-diaponeurosporene oxidase</fullName>
    </alternativeName>
    <alternativeName>
        <fullName evidence="6">Carotenoid oxidase</fullName>
    </alternativeName>
</protein>
<dbReference type="PANTHER" id="PTHR43734">
    <property type="entry name" value="PHYTOENE DESATURASE"/>
    <property type="match status" value="1"/>
</dbReference>
<accession>A0A660LEV9</accession>
<proteinExistence type="inferred from homology"/>
<feature type="compositionally biased region" description="Basic and acidic residues" evidence="8">
    <location>
        <begin position="137"/>
        <end position="150"/>
    </location>
</feature>
<dbReference type="Gene3D" id="3.50.50.60">
    <property type="entry name" value="FAD/NAD(P)-binding domain"/>
    <property type="match status" value="2"/>
</dbReference>
<dbReference type="InterPro" id="IPR036188">
    <property type="entry name" value="FAD/NAD-bd_sf"/>
</dbReference>
<dbReference type="Proteomes" id="UP000278962">
    <property type="component" value="Unassembled WGS sequence"/>
</dbReference>
<evidence type="ECO:0000256" key="8">
    <source>
        <dbReference type="SAM" id="MobiDB-lite"/>
    </source>
</evidence>
<dbReference type="EMBL" id="RBIL01000001">
    <property type="protein sequence ID" value="RKQ91261.1"/>
    <property type="molecule type" value="Genomic_DNA"/>
</dbReference>
<dbReference type="PANTHER" id="PTHR43734:SF7">
    <property type="entry name" value="4,4'-DIAPONEUROSPORENE OXYGENASE"/>
    <property type="match status" value="1"/>
</dbReference>
<sequence>MKVAIVGAGVGGLAGAVELAQGGHEVTVFERAAAPGGKCARVTAGGFEWDAGPSLLTMPWVFKDLDVELERVEPVTRYEFADGSVLELSADLPRALAALEDWSPGAGADWMRFLSVCSSMWRASERFLTGPPPFPPRRPEPGEPPPDPRDALAVKPWWTLRDLARATVRDPRLQMVVERFATYAGADPRRAPAALAVAGYVEHAFGAWHPRGGMYELVRALVRALERLGGELRLGCEVQRIGVSHGRVWGVETAAGAFVADAVITDVDERVVRTRLLGRRARRRTPSLSGLALLLGVDDPAPAHHRILFPHDYDAEFDDVFTHRRMPRDPTLYVCAPPGQGWFVLVNAPASPADWDTTQHAVIERLGVTPSVVERVTPADLGGPIYGAAPHGRLGAMRRPGNRIRGIDGLWLTGGTVHPGGGLPLVTLGGRSVARQLSGSRPSQVPSAP</sequence>
<dbReference type="SUPFAM" id="SSF51905">
    <property type="entry name" value="FAD/NAD(P)-binding domain"/>
    <property type="match status" value="1"/>
</dbReference>
<dbReference type="InterPro" id="IPR002937">
    <property type="entry name" value="Amino_oxidase"/>
</dbReference>
<evidence type="ECO:0000256" key="6">
    <source>
        <dbReference type="ARBA" id="ARBA00042619"/>
    </source>
</evidence>
<evidence type="ECO:0000256" key="4">
    <source>
        <dbReference type="ARBA" id="ARBA00039159"/>
    </source>
</evidence>
<evidence type="ECO:0000256" key="2">
    <source>
        <dbReference type="ARBA" id="ARBA00037901"/>
    </source>
</evidence>
<evidence type="ECO:0000256" key="5">
    <source>
        <dbReference type="ARBA" id="ARBA00041900"/>
    </source>
</evidence>
<comment type="catalytic activity">
    <reaction evidence="7">
        <text>all-trans-4,4'-diaponeurosporene + 2 AH2 + 2 O2 = 4,4'-diaponeurosporenal + 2 A + 3 H2O</text>
        <dbReference type="Rhea" id="RHEA:56104"/>
        <dbReference type="ChEBI" id="CHEBI:13193"/>
        <dbReference type="ChEBI" id="CHEBI:15377"/>
        <dbReference type="ChEBI" id="CHEBI:15379"/>
        <dbReference type="ChEBI" id="CHEBI:17499"/>
        <dbReference type="ChEBI" id="CHEBI:62743"/>
        <dbReference type="ChEBI" id="CHEBI:79065"/>
    </reaction>
</comment>
<comment type="caution">
    <text evidence="10">The sequence shown here is derived from an EMBL/GenBank/DDBJ whole genome shotgun (WGS) entry which is preliminary data.</text>
</comment>
<dbReference type="Pfam" id="PF01593">
    <property type="entry name" value="Amino_oxidase"/>
    <property type="match status" value="1"/>
</dbReference>
<comment type="similarity">
    <text evidence="3">Belongs to the carotenoid/retinoid oxidoreductase family. CrtP subfamily.</text>
</comment>
<evidence type="ECO:0000256" key="7">
    <source>
        <dbReference type="ARBA" id="ARBA00048532"/>
    </source>
</evidence>
<organism evidence="10 11">
    <name type="scientific">Solirubrobacter pauli</name>
    <dbReference type="NCBI Taxonomy" id="166793"/>
    <lineage>
        <taxon>Bacteria</taxon>
        <taxon>Bacillati</taxon>
        <taxon>Actinomycetota</taxon>
        <taxon>Thermoleophilia</taxon>
        <taxon>Solirubrobacterales</taxon>
        <taxon>Solirubrobacteraceae</taxon>
        <taxon>Solirubrobacter</taxon>
    </lineage>
</organism>
<dbReference type="GO" id="GO:0016491">
    <property type="term" value="F:oxidoreductase activity"/>
    <property type="evidence" value="ECO:0007669"/>
    <property type="project" value="UniProtKB-KW"/>
</dbReference>
<evidence type="ECO:0000313" key="11">
    <source>
        <dbReference type="Proteomes" id="UP000278962"/>
    </source>
</evidence>
<reference evidence="10 11" key="1">
    <citation type="submission" date="2018-10" db="EMBL/GenBank/DDBJ databases">
        <title>Genomic Encyclopedia of Archaeal and Bacterial Type Strains, Phase II (KMG-II): from individual species to whole genera.</title>
        <authorList>
            <person name="Goeker M."/>
        </authorList>
    </citation>
    <scope>NUCLEOTIDE SEQUENCE [LARGE SCALE GENOMIC DNA]</scope>
    <source>
        <strain evidence="10 11">DSM 14954</strain>
    </source>
</reference>
<feature type="domain" description="Amine oxidase" evidence="9">
    <location>
        <begin position="11"/>
        <end position="265"/>
    </location>
</feature>
<name>A0A660LEV9_9ACTN</name>
<dbReference type="AlphaFoldDB" id="A0A660LEV9"/>